<evidence type="ECO:0000313" key="9">
    <source>
        <dbReference type="Proteomes" id="UP000320593"/>
    </source>
</evidence>
<dbReference type="SUPFAM" id="SSF111369">
    <property type="entry name" value="HlyD-like secretion proteins"/>
    <property type="match status" value="1"/>
</dbReference>
<evidence type="ECO:0000313" key="8">
    <source>
        <dbReference type="EMBL" id="TWI81809.1"/>
    </source>
</evidence>
<keyword evidence="9" id="KW-1185">Reference proteome</keyword>
<dbReference type="InterPro" id="IPR058626">
    <property type="entry name" value="MdtA-like_b-barrel"/>
</dbReference>
<dbReference type="PANTHER" id="PTHR30158">
    <property type="entry name" value="ACRA/E-RELATED COMPONENT OF DRUG EFFLUX TRANSPORTER"/>
    <property type="match status" value="1"/>
</dbReference>
<organism evidence="8 9">
    <name type="scientific">Roseibium hamelinense</name>
    <dbReference type="NCBI Taxonomy" id="150831"/>
    <lineage>
        <taxon>Bacteria</taxon>
        <taxon>Pseudomonadati</taxon>
        <taxon>Pseudomonadota</taxon>
        <taxon>Alphaproteobacteria</taxon>
        <taxon>Hyphomicrobiales</taxon>
        <taxon>Stappiaceae</taxon>
        <taxon>Roseibium</taxon>
    </lineage>
</organism>
<feature type="chain" id="PRO_5022064760" evidence="3">
    <location>
        <begin position="25"/>
        <end position="368"/>
    </location>
</feature>
<dbReference type="AlphaFoldDB" id="A0A562SKK5"/>
<comment type="similarity">
    <text evidence="2">Belongs to the membrane fusion protein (MFP) (TC 8.A.1) family.</text>
</comment>
<dbReference type="GO" id="GO:0022857">
    <property type="term" value="F:transmembrane transporter activity"/>
    <property type="evidence" value="ECO:0007669"/>
    <property type="project" value="InterPro"/>
</dbReference>
<dbReference type="FunFam" id="2.40.420.20:FF:000001">
    <property type="entry name" value="Efflux RND transporter periplasmic adaptor subunit"/>
    <property type="match status" value="1"/>
</dbReference>
<dbReference type="Proteomes" id="UP000320593">
    <property type="component" value="Unassembled WGS sequence"/>
</dbReference>
<dbReference type="InterPro" id="IPR058625">
    <property type="entry name" value="MdtA-like_BSH"/>
</dbReference>
<dbReference type="NCBIfam" id="TIGR01730">
    <property type="entry name" value="RND_mfp"/>
    <property type="match status" value="1"/>
</dbReference>
<name>A0A562SKK5_9HYPH</name>
<keyword evidence="3" id="KW-0732">Signal</keyword>
<evidence type="ECO:0000259" key="5">
    <source>
        <dbReference type="Pfam" id="PF25917"/>
    </source>
</evidence>
<comment type="caution">
    <text evidence="8">The sequence shown here is derived from an EMBL/GenBank/DDBJ whole genome shotgun (WGS) entry which is preliminary data.</text>
</comment>
<evidence type="ECO:0000256" key="1">
    <source>
        <dbReference type="ARBA" id="ARBA00004196"/>
    </source>
</evidence>
<dbReference type="GO" id="GO:0015721">
    <property type="term" value="P:bile acid and bile salt transport"/>
    <property type="evidence" value="ECO:0007669"/>
    <property type="project" value="TreeGrafter"/>
</dbReference>
<dbReference type="OrthoDB" id="9816569at2"/>
<feature type="signal peptide" evidence="3">
    <location>
        <begin position="1"/>
        <end position="24"/>
    </location>
</feature>
<dbReference type="GO" id="GO:0046677">
    <property type="term" value="P:response to antibiotic"/>
    <property type="evidence" value="ECO:0007669"/>
    <property type="project" value="TreeGrafter"/>
</dbReference>
<evidence type="ECO:0000256" key="3">
    <source>
        <dbReference type="SAM" id="SignalP"/>
    </source>
</evidence>
<dbReference type="GO" id="GO:0030313">
    <property type="term" value="C:cell envelope"/>
    <property type="evidence" value="ECO:0007669"/>
    <property type="project" value="UniProtKB-SubCell"/>
</dbReference>
<dbReference type="Gene3D" id="1.10.287.470">
    <property type="entry name" value="Helix hairpin bin"/>
    <property type="match status" value="1"/>
</dbReference>
<dbReference type="GO" id="GO:0005886">
    <property type="term" value="C:plasma membrane"/>
    <property type="evidence" value="ECO:0007669"/>
    <property type="project" value="TreeGrafter"/>
</dbReference>
<feature type="domain" description="Multidrug resistance protein MdtA-like alpha-helical hairpin" evidence="4">
    <location>
        <begin position="98"/>
        <end position="167"/>
    </location>
</feature>
<comment type="subcellular location">
    <subcellularLocation>
        <location evidence="1">Cell envelope</location>
    </subcellularLocation>
</comment>
<dbReference type="Pfam" id="PF25876">
    <property type="entry name" value="HH_MFP_RND"/>
    <property type="match status" value="1"/>
</dbReference>
<dbReference type="EMBL" id="VLLF01000010">
    <property type="protein sequence ID" value="TWI81809.1"/>
    <property type="molecule type" value="Genomic_DNA"/>
</dbReference>
<dbReference type="InterPro" id="IPR006143">
    <property type="entry name" value="RND_pump_MFP"/>
</dbReference>
<protein>
    <submittedName>
        <fullName evidence="8">Membrane fusion protein (Multidrug efflux system)</fullName>
    </submittedName>
</protein>
<dbReference type="Pfam" id="PF25967">
    <property type="entry name" value="RND-MFP_C"/>
    <property type="match status" value="1"/>
</dbReference>
<dbReference type="PANTHER" id="PTHR30158:SF3">
    <property type="entry name" value="MULTIDRUG EFFLUX PUMP SUBUNIT ACRA-RELATED"/>
    <property type="match status" value="1"/>
</dbReference>
<evidence type="ECO:0000256" key="2">
    <source>
        <dbReference type="ARBA" id="ARBA00009477"/>
    </source>
</evidence>
<proteinExistence type="inferred from homology"/>
<dbReference type="Gene3D" id="2.40.30.170">
    <property type="match status" value="1"/>
</dbReference>
<gene>
    <name evidence="8" type="ORF">JM93_03771</name>
</gene>
<dbReference type="InterPro" id="IPR058624">
    <property type="entry name" value="MdtA-like_HH"/>
</dbReference>
<feature type="domain" description="Multidrug resistance protein MdtA-like beta-barrel" evidence="6">
    <location>
        <begin position="203"/>
        <end position="286"/>
    </location>
</feature>
<evidence type="ECO:0000259" key="4">
    <source>
        <dbReference type="Pfam" id="PF25876"/>
    </source>
</evidence>
<dbReference type="RefSeq" id="WP_145346385.1">
    <property type="nucleotide sequence ID" value="NZ_SMLY01000070.1"/>
</dbReference>
<sequence>MNFFSAIRTVAVTTMLALPLSAPATSQEQPPAVLVEQASNMKPGMADVYVGRVEAVNSVDIQARVEGFLETQNFIEGGLVKKGDILFQIEQGLYQATVDQAKAGLEGATATARNAQLALARQKDLLARGDISQATYDAAEATYKSDEAAVGEAQASLETAKINLGYTTITSPINGRISKSAVDVGNLVSTTSGVLATITSIDPVYVSFFISERDLILKRQEGLIGENSSTLNVKLRLSDGASYDANGTIDYISNQVQTATDTVEMRASFANNDGLLVPGQVVTVTFEDPNANEVVVIPQTAIQLDAKGHFVFVVGTDDTVERRDVTLGNQIGRDWVVSSGLKAGDPVVIQGLQKIHEGVKVTPTETQS</sequence>
<feature type="domain" description="Multidrug resistance protein MdtA-like C-terminal permuted SH3" evidence="7">
    <location>
        <begin position="294"/>
        <end position="354"/>
    </location>
</feature>
<reference evidence="8 9" key="1">
    <citation type="submission" date="2019-07" db="EMBL/GenBank/DDBJ databases">
        <title>Genomic Encyclopedia of Archaeal and Bacterial Type Strains, Phase II (KMG-II): from individual species to whole genera.</title>
        <authorList>
            <person name="Goeker M."/>
        </authorList>
    </citation>
    <scope>NUCLEOTIDE SEQUENCE [LARGE SCALE GENOMIC DNA]</scope>
    <source>
        <strain evidence="8 9">ATCC BAA-252</strain>
    </source>
</reference>
<dbReference type="Gene3D" id="2.40.50.100">
    <property type="match status" value="1"/>
</dbReference>
<dbReference type="Pfam" id="PF25944">
    <property type="entry name" value="Beta-barrel_RND"/>
    <property type="match status" value="1"/>
</dbReference>
<evidence type="ECO:0000259" key="6">
    <source>
        <dbReference type="Pfam" id="PF25944"/>
    </source>
</evidence>
<dbReference type="InterPro" id="IPR058627">
    <property type="entry name" value="MdtA-like_C"/>
</dbReference>
<accession>A0A562SKK5</accession>
<dbReference type="Gene3D" id="2.40.420.20">
    <property type="match status" value="1"/>
</dbReference>
<feature type="domain" description="Multidrug resistance protein MdtA-like barrel-sandwich hybrid" evidence="5">
    <location>
        <begin position="57"/>
        <end position="191"/>
    </location>
</feature>
<evidence type="ECO:0000259" key="7">
    <source>
        <dbReference type="Pfam" id="PF25967"/>
    </source>
</evidence>
<dbReference type="Pfam" id="PF25917">
    <property type="entry name" value="BSH_RND"/>
    <property type="match status" value="1"/>
</dbReference>